<evidence type="ECO:0000256" key="6">
    <source>
        <dbReference type="ARBA" id="ARBA00061588"/>
    </source>
</evidence>
<evidence type="ECO:0000313" key="11">
    <source>
        <dbReference type="Proteomes" id="UP000225706"/>
    </source>
</evidence>
<organism evidence="10 11">
    <name type="scientific">Stylophora pistillata</name>
    <name type="common">Smooth cauliflower coral</name>
    <dbReference type="NCBI Taxonomy" id="50429"/>
    <lineage>
        <taxon>Eukaryota</taxon>
        <taxon>Metazoa</taxon>
        <taxon>Cnidaria</taxon>
        <taxon>Anthozoa</taxon>
        <taxon>Hexacorallia</taxon>
        <taxon>Scleractinia</taxon>
        <taxon>Astrocoeniina</taxon>
        <taxon>Pocilloporidae</taxon>
        <taxon>Stylophora</taxon>
    </lineage>
</organism>
<keyword evidence="11" id="KW-1185">Reference proteome</keyword>
<dbReference type="Gene3D" id="1.10.510.10">
    <property type="entry name" value="Transferase(Phosphotransferase) domain 1"/>
    <property type="match status" value="1"/>
</dbReference>
<gene>
    <name evidence="10" type="primary">Ttbk1</name>
    <name evidence="10" type="ORF">AWC38_SpisGene19270</name>
</gene>
<feature type="region of interest" description="Disordered" evidence="8">
    <location>
        <begin position="619"/>
        <end position="687"/>
    </location>
</feature>
<keyword evidence="2" id="KW-0808">Transferase</keyword>
<feature type="region of interest" description="Disordered" evidence="8">
    <location>
        <begin position="342"/>
        <end position="361"/>
    </location>
</feature>
<feature type="region of interest" description="Disordered" evidence="8">
    <location>
        <begin position="550"/>
        <end position="569"/>
    </location>
</feature>
<feature type="domain" description="Protein kinase" evidence="9">
    <location>
        <begin position="15"/>
        <end position="278"/>
    </location>
</feature>
<dbReference type="GO" id="GO:0004674">
    <property type="term" value="F:protein serine/threonine kinase activity"/>
    <property type="evidence" value="ECO:0007669"/>
    <property type="project" value="UniProtKB-KW"/>
</dbReference>
<feature type="compositionally biased region" description="Basic and acidic residues" evidence="8">
    <location>
        <begin position="880"/>
        <end position="889"/>
    </location>
</feature>
<feature type="compositionally biased region" description="Basic and acidic residues" evidence="8">
    <location>
        <begin position="833"/>
        <end position="843"/>
    </location>
</feature>
<dbReference type="FunFam" id="3.30.200.20:FF:000358">
    <property type="entry name" value="Tau tubulin kinase 2b"/>
    <property type="match status" value="1"/>
</dbReference>
<dbReference type="GO" id="GO:0015630">
    <property type="term" value="C:microtubule cytoskeleton"/>
    <property type="evidence" value="ECO:0007669"/>
    <property type="project" value="UniProtKB-ARBA"/>
</dbReference>
<evidence type="ECO:0000256" key="2">
    <source>
        <dbReference type="ARBA" id="ARBA00022679"/>
    </source>
</evidence>
<dbReference type="InterPro" id="IPR011009">
    <property type="entry name" value="Kinase-like_dom_sf"/>
</dbReference>
<accession>A0A2B4RJC1</accession>
<proteinExistence type="inferred from homology"/>
<evidence type="ECO:0000256" key="3">
    <source>
        <dbReference type="ARBA" id="ARBA00022741"/>
    </source>
</evidence>
<feature type="region of interest" description="Disordered" evidence="8">
    <location>
        <begin position="289"/>
        <end position="336"/>
    </location>
</feature>
<dbReference type="EMBL" id="LSMT01000545">
    <property type="protein sequence ID" value="PFX16458.1"/>
    <property type="molecule type" value="Genomic_DNA"/>
</dbReference>
<dbReference type="Pfam" id="PF00069">
    <property type="entry name" value="Pkinase"/>
    <property type="match status" value="1"/>
</dbReference>
<dbReference type="SUPFAM" id="SSF56112">
    <property type="entry name" value="Protein kinase-like (PK-like)"/>
    <property type="match status" value="1"/>
</dbReference>
<dbReference type="SMART" id="SM00220">
    <property type="entry name" value="S_TKc"/>
    <property type="match status" value="1"/>
</dbReference>
<dbReference type="PROSITE" id="PS00107">
    <property type="entry name" value="PROTEIN_KINASE_ATP"/>
    <property type="match status" value="1"/>
</dbReference>
<evidence type="ECO:0000313" key="10">
    <source>
        <dbReference type="EMBL" id="PFX16458.1"/>
    </source>
</evidence>
<dbReference type="GO" id="GO:0005524">
    <property type="term" value="F:ATP binding"/>
    <property type="evidence" value="ECO:0007669"/>
    <property type="project" value="UniProtKB-UniRule"/>
</dbReference>
<keyword evidence="1" id="KW-0723">Serine/threonine-protein kinase</keyword>
<dbReference type="Proteomes" id="UP000225706">
    <property type="component" value="Unassembled WGS sequence"/>
</dbReference>
<dbReference type="InterPro" id="IPR047916">
    <property type="entry name" value="TTBK_Asator-like_STKc"/>
</dbReference>
<keyword evidence="4 10" id="KW-0418">Kinase</keyword>
<feature type="compositionally biased region" description="Polar residues" evidence="8">
    <location>
        <begin position="297"/>
        <end position="318"/>
    </location>
</feature>
<evidence type="ECO:0000256" key="7">
    <source>
        <dbReference type="PROSITE-ProRule" id="PRU10141"/>
    </source>
</evidence>
<keyword evidence="5 7" id="KW-0067">ATP-binding</keyword>
<reference evidence="11" key="1">
    <citation type="journal article" date="2017" name="bioRxiv">
        <title>Comparative analysis of the genomes of Stylophora pistillata and Acropora digitifera provides evidence for extensive differences between species of corals.</title>
        <authorList>
            <person name="Voolstra C.R."/>
            <person name="Li Y."/>
            <person name="Liew Y.J."/>
            <person name="Baumgarten S."/>
            <person name="Zoccola D."/>
            <person name="Flot J.-F."/>
            <person name="Tambutte S."/>
            <person name="Allemand D."/>
            <person name="Aranda M."/>
        </authorList>
    </citation>
    <scope>NUCLEOTIDE SEQUENCE [LARGE SCALE GENOMIC DNA]</scope>
</reference>
<evidence type="ECO:0000256" key="8">
    <source>
        <dbReference type="SAM" id="MobiDB-lite"/>
    </source>
</evidence>
<comment type="caution">
    <text evidence="10">The sequence shown here is derived from an EMBL/GenBank/DDBJ whole genome shotgun (WGS) entry which is preliminary data.</text>
</comment>
<feature type="compositionally biased region" description="Basic and acidic residues" evidence="8">
    <location>
        <begin position="342"/>
        <end position="357"/>
    </location>
</feature>
<protein>
    <submittedName>
        <fullName evidence="10">Tau-tubulin kinase 1</fullName>
    </submittedName>
</protein>
<feature type="compositionally biased region" description="Acidic residues" evidence="8">
    <location>
        <begin position="816"/>
        <end position="832"/>
    </location>
</feature>
<dbReference type="OrthoDB" id="5979581at2759"/>
<dbReference type="InterPro" id="IPR017441">
    <property type="entry name" value="Protein_kinase_ATP_BS"/>
</dbReference>
<dbReference type="FunFam" id="1.10.510.10:FF:000481">
    <property type="entry name" value="Asator, isoform D"/>
    <property type="match status" value="1"/>
</dbReference>
<feature type="region of interest" description="Disordered" evidence="8">
    <location>
        <begin position="917"/>
        <end position="978"/>
    </location>
</feature>
<feature type="region of interest" description="Disordered" evidence="8">
    <location>
        <begin position="1005"/>
        <end position="1053"/>
    </location>
</feature>
<dbReference type="CDD" id="cd14017">
    <property type="entry name" value="STKc_TTBK"/>
    <property type="match status" value="1"/>
</dbReference>
<dbReference type="STRING" id="50429.A0A2B4RJC1"/>
<dbReference type="InterPro" id="IPR050235">
    <property type="entry name" value="CK1_Ser-Thr_kinase"/>
</dbReference>
<dbReference type="AlphaFoldDB" id="A0A2B4RJC1"/>
<feature type="region of interest" description="Disordered" evidence="8">
    <location>
        <begin position="804"/>
        <end position="889"/>
    </location>
</feature>
<dbReference type="PANTHER" id="PTHR11909">
    <property type="entry name" value="CASEIN KINASE-RELATED"/>
    <property type="match status" value="1"/>
</dbReference>
<evidence type="ECO:0000256" key="5">
    <source>
        <dbReference type="ARBA" id="ARBA00022840"/>
    </source>
</evidence>
<evidence type="ECO:0000259" key="9">
    <source>
        <dbReference type="PROSITE" id="PS50011"/>
    </source>
</evidence>
<keyword evidence="3 7" id="KW-0547">Nucleotide-binding</keyword>
<comment type="similarity">
    <text evidence="6">Belongs to the protein kinase superfamily. CK1 Ser/Thr protein kinase family.</text>
</comment>
<feature type="binding site" evidence="7">
    <location>
        <position position="44"/>
    </location>
    <ligand>
        <name>ATP</name>
        <dbReference type="ChEBI" id="CHEBI:30616"/>
    </ligand>
</feature>
<feature type="compositionally biased region" description="Basic and acidic residues" evidence="8">
    <location>
        <begin position="638"/>
        <end position="678"/>
    </location>
</feature>
<evidence type="ECO:0000256" key="1">
    <source>
        <dbReference type="ARBA" id="ARBA00022527"/>
    </source>
</evidence>
<feature type="compositionally biased region" description="Basic and acidic residues" evidence="8">
    <location>
        <begin position="1014"/>
        <end position="1036"/>
    </location>
</feature>
<sequence>MADLLTPGDVVRQRWKIDKNIGGGGFGEIYSALDFVSKESVALKVESVNQSKQVLKMEVAVLKKLQGCRQVCKFISCGRNENFNYLVMSLQGSNLAELRRSQPKGVFSQSTMLRLGFQILRSLKAIQEAGFLHRDIKPSNFAMGNTPDTCHSCFMLDFGLARQYTKSNGEVRPARSSAGFRGTVRYASINAHDNKEMGRQDDLWSFFYMMAEFANGHLPWRKMKDKEQVGKMKKSYDHQLFLKSLPLGFKQFLDHISKLKYEDKPDYKMLISTVEKAIAKKSITESDPFDWEKMPNDVSQATTTTSTPPMGQIYTTPPDNRPGPPNHHASDRVSPSMDMLEDHSAEHGNEANRKDSGPKNGNAYYKFGTTDRGVIQKIREVLDAVEKDNGNFLKPQAVLQKATKQDKSLNGEIKLETPKLISAIVQDVQMAKIGGKENQPGVDGPDYKEIEVIHVPQVRINDQQNRTLRVNTPDDPGKPTTETNVNAEVCGLDLDKVEDISSTNLPQKKIEVASLEPEFKKEQILPTLPISQESPSLGVQVPVTSPTVIRELSSPDSKPAEVDERGVEAKPEHIEEVEERRFVSLWSPGVVEDQPVVYMPPPVVETECVEELEELANVGRKERQVGSSHHLSSHHHHHDDMKKHLRELPLDSEPVRHSSDDKKTHDEVSSHKLDHRSVGDSPEGPPGNLFRVPSILEQMVEEEPAEFAENRSLFRVPSVLEQMMDEPPVEPEDNMPIPPEVDEYRLDSAEFVSDKHDGSSHSHHALHMPGSAMAAVTTCRDLHFRDSEAGFILGDTDVAPAADCNSSLSHASEGENSNEENGTEFPLDEEEKADSNDARRSQEDKDEIDSRPIVSFSNGSDENVAASKERNVIETSAGTKETKSEKKDEVMVDQIPQISEGLSNPVKNVVFYIGDHNEDTPEYSQPLNSGDENLDNNFFSEGQPQKPAEKLNNVEESVNEANVGRREEGEQSISVAEPKIPTLNELFNNDEGEPDFADDVVDDYWALEEPSDNPDTRDLGEPETSEESHQGDELLRPKPPPGRSERGCISARLRRYKPTKSRLDFIRPLVAISDKPEFI</sequence>
<name>A0A2B4RJC1_STYPI</name>
<feature type="compositionally biased region" description="Polar residues" evidence="8">
    <location>
        <begin position="922"/>
        <end position="943"/>
    </location>
</feature>
<dbReference type="InterPro" id="IPR000719">
    <property type="entry name" value="Prot_kinase_dom"/>
</dbReference>
<evidence type="ECO:0000256" key="4">
    <source>
        <dbReference type="ARBA" id="ARBA00022777"/>
    </source>
</evidence>
<dbReference type="PROSITE" id="PS50011">
    <property type="entry name" value="PROTEIN_KINASE_DOM"/>
    <property type="match status" value="1"/>
</dbReference>
<feature type="compositionally biased region" description="Basic and acidic residues" evidence="8">
    <location>
        <begin position="558"/>
        <end position="569"/>
    </location>
</feature>